<feature type="transmembrane region" description="Helical" evidence="1">
    <location>
        <begin position="125"/>
        <end position="146"/>
    </location>
</feature>
<feature type="transmembrane region" description="Helical" evidence="1">
    <location>
        <begin position="152"/>
        <end position="180"/>
    </location>
</feature>
<keyword evidence="1" id="KW-1133">Transmembrane helix</keyword>
<dbReference type="AlphaFoldDB" id="A0A6P2U3P2"/>
<dbReference type="EMBL" id="CABVQH010000006">
    <property type="protein sequence ID" value="VWC69484.1"/>
    <property type="molecule type" value="Genomic_DNA"/>
</dbReference>
<proteinExistence type="predicted"/>
<protein>
    <recommendedName>
        <fullName evidence="4">ABC transporter permease</fullName>
    </recommendedName>
</protein>
<reference evidence="2 3" key="1">
    <citation type="submission" date="2019-09" db="EMBL/GenBank/DDBJ databases">
        <authorList>
            <person name="Depoorter E."/>
        </authorList>
    </citation>
    <scope>NUCLEOTIDE SEQUENCE [LARGE SCALE GENOMIC DNA]</scope>
    <source>
        <strain evidence="2">R-18109</strain>
    </source>
</reference>
<sequence>MDALRPYAAAFSARFKTLLQYRAAALAGFTTQCWWGALKVMIYAAFYRHATHAHAHASMTLEQVTTYTWIAQAMFALLPWAGDPDVAAAVRTGAVSYDRLRPVDTYTWWYVRAMAWMSARALPRVVLMFVAAAIVLPLAGFGEWAWQPPADAARAVLFVVSVMLTIGLAAAFVMLLNLCIAATLTDRGINTLAPAFVILFSGNLIPLGLFPDWLQPLLIAQPFAGMLDIPSRIHIGTLSGGAAWAGLALQAFWIAAFVVLGRIALHRVMSRLHLQGG</sequence>
<keyword evidence="1" id="KW-0812">Transmembrane</keyword>
<evidence type="ECO:0000256" key="1">
    <source>
        <dbReference type="SAM" id="Phobius"/>
    </source>
</evidence>
<dbReference type="Proteomes" id="UP000494260">
    <property type="component" value="Unassembled WGS sequence"/>
</dbReference>
<evidence type="ECO:0000313" key="2">
    <source>
        <dbReference type="EMBL" id="VWC69484.1"/>
    </source>
</evidence>
<accession>A0A6P2U3P2</accession>
<evidence type="ECO:0008006" key="4">
    <source>
        <dbReference type="Google" id="ProtNLM"/>
    </source>
</evidence>
<dbReference type="PANTHER" id="PTHR36832:SF2">
    <property type="entry name" value="INTEGRAL MEMBRANE PROTEIN"/>
    <property type="match status" value="1"/>
</dbReference>
<feature type="transmembrane region" description="Helical" evidence="1">
    <location>
        <begin position="242"/>
        <end position="265"/>
    </location>
</feature>
<name>A0A6P2U3P2_BURL3</name>
<feature type="transmembrane region" description="Helical" evidence="1">
    <location>
        <begin position="192"/>
        <end position="210"/>
    </location>
</feature>
<organism evidence="2 3">
    <name type="scientific">Burkholderia lata (strain ATCC 17760 / DSM 23089 / LMG 22485 / NCIMB 9086 / R18194 / 383)</name>
    <dbReference type="NCBI Taxonomy" id="482957"/>
    <lineage>
        <taxon>Bacteria</taxon>
        <taxon>Pseudomonadati</taxon>
        <taxon>Pseudomonadota</taxon>
        <taxon>Betaproteobacteria</taxon>
        <taxon>Burkholderiales</taxon>
        <taxon>Burkholderiaceae</taxon>
        <taxon>Burkholderia</taxon>
        <taxon>Burkholderia cepacia complex</taxon>
    </lineage>
</organism>
<dbReference type="Pfam" id="PF06182">
    <property type="entry name" value="ABC2_membrane_6"/>
    <property type="match status" value="1"/>
</dbReference>
<evidence type="ECO:0000313" key="3">
    <source>
        <dbReference type="Proteomes" id="UP000494260"/>
    </source>
</evidence>
<dbReference type="InterPro" id="IPR010390">
    <property type="entry name" value="ABC-2_transporter-like"/>
</dbReference>
<dbReference type="RefSeq" id="WP_174950696.1">
    <property type="nucleotide sequence ID" value="NZ_CABVQH010000006.1"/>
</dbReference>
<gene>
    <name evidence="2" type="ORF">BLA18109_02383</name>
</gene>
<dbReference type="PANTHER" id="PTHR36832">
    <property type="entry name" value="SLR1174 PROTEIN-RELATED"/>
    <property type="match status" value="1"/>
</dbReference>
<keyword evidence="1" id="KW-0472">Membrane</keyword>